<comment type="caution">
    <text evidence="3">The sequence shown here is derived from an EMBL/GenBank/DDBJ whole genome shotgun (WGS) entry which is preliminary data.</text>
</comment>
<dbReference type="RefSeq" id="WP_137344195.1">
    <property type="nucleotide sequence ID" value="NZ_BSQH01000027.1"/>
</dbReference>
<dbReference type="AlphaFoldDB" id="A0A4U6CTF4"/>
<dbReference type="InterPro" id="IPR012347">
    <property type="entry name" value="Ferritin-like"/>
</dbReference>
<reference evidence="3 4" key="1">
    <citation type="submission" date="2019-05" db="EMBL/GenBank/DDBJ databases">
        <title>Dyadobacter AR-3-8 sp. nov., isolated from arctic soil.</title>
        <authorList>
            <person name="Chaudhary D.K."/>
        </authorList>
    </citation>
    <scope>NUCLEOTIDE SEQUENCE [LARGE SCALE GENOMIC DNA]</scope>
    <source>
        <strain evidence="3 4">AR-3-8</strain>
    </source>
</reference>
<dbReference type="Gene3D" id="1.20.1260.10">
    <property type="match status" value="1"/>
</dbReference>
<evidence type="ECO:0000313" key="3">
    <source>
        <dbReference type="EMBL" id="TKT86238.1"/>
    </source>
</evidence>
<evidence type="ECO:0000259" key="2">
    <source>
        <dbReference type="Pfam" id="PF00210"/>
    </source>
</evidence>
<dbReference type="GO" id="GO:0008199">
    <property type="term" value="F:ferric iron binding"/>
    <property type="evidence" value="ECO:0007669"/>
    <property type="project" value="InterPro"/>
</dbReference>
<name>A0A4U6CTF4_9BACT</name>
<feature type="domain" description="Ferritin/DPS" evidence="2">
    <location>
        <begin position="18"/>
        <end position="157"/>
    </location>
</feature>
<dbReference type="Proteomes" id="UP000304900">
    <property type="component" value="Unassembled WGS sequence"/>
</dbReference>
<organism evidence="3 4">
    <name type="scientific">Dyadobacter frigoris</name>
    <dbReference type="NCBI Taxonomy" id="2576211"/>
    <lineage>
        <taxon>Bacteria</taxon>
        <taxon>Pseudomonadati</taxon>
        <taxon>Bacteroidota</taxon>
        <taxon>Cytophagia</taxon>
        <taxon>Cytophagales</taxon>
        <taxon>Spirosomataceae</taxon>
        <taxon>Dyadobacter</taxon>
    </lineage>
</organism>
<dbReference type="InterPro" id="IPR002177">
    <property type="entry name" value="DPS_DNA-bd"/>
</dbReference>
<protein>
    <submittedName>
        <fullName evidence="3">DNA starvation/stationary phase protection protein</fullName>
    </submittedName>
</protein>
<dbReference type="InterPro" id="IPR009078">
    <property type="entry name" value="Ferritin-like_SF"/>
</dbReference>
<dbReference type="OrthoDB" id="9797023at2"/>
<gene>
    <name evidence="3" type="ORF">FDK13_32505</name>
</gene>
<dbReference type="EMBL" id="SZVO01000025">
    <property type="protein sequence ID" value="TKT86238.1"/>
    <property type="molecule type" value="Genomic_DNA"/>
</dbReference>
<dbReference type="PANTHER" id="PTHR42932">
    <property type="entry name" value="GENERAL STRESS PROTEIN 20U"/>
    <property type="match status" value="1"/>
</dbReference>
<sequence>MKANIEIAEAGSQAVATELLKLLADEYVLYTKTRNAYWNMEDSHFYEREKLFDDQANQLTEIIDSIAKRIRSMEHYAYATLKSFLEITHLAETTPDQNDSLAYIKELLSDHDSIVIHCKENAHRFTTEFKDAASSDFITYLLEKHENMAWLLRSHLK</sequence>
<dbReference type="SUPFAM" id="SSF47240">
    <property type="entry name" value="Ferritin-like"/>
    <property type="match status" value="1"/>
</dbReference>
<dbReference type="PANTHER" id="PTHR42932:SF3">
    <property type="entry name" value="DNA PROTECTION DURING STARVATION PROTEIN"/>
    <property type="match status" value="1"/>
</dbReference>
<dbReference type="InterPro" id="IPR008331">
    <property type="entry name" value="Ferritin_DPS_dom"/>
</dbReference>
<dbReference type="PIRSF" id="PIRSF005900">
    <property type="entry name" value="Dps"/>
    <property type="match status" value="1"/>
</dbReference>
<dbReference type="CDD" id="cd01043">
    <property type="entry name" value="DPS"/>
    <property type="match status" value="1"/>
</dbReference>
<evidence type="ECO:0000313" key="4">
    <source>
        <dbReference type="Proteomes" id="UP000304900"/>
    </source>
</evidence>
<comment type="similarity">
    <text evidence="1">Belongs to the Dps family.</text>
</comment>
<evidence type="ECO:0000256" key="1">
    <source>
        <dbReference type="ARBA" id="ARBA00009497"/>
    </source>
</evidence>
<keyword evidence="4" id="KW-1185">Reference proteome</keyword>
<dbReference type="Pfam" id="PF00210">
    <property type="entry name" value="Ferritin"/>
    <property type="match status" value="1"/>
</dbReference>
<accession>A0A4U6CTF4</accession>
<proteinExistence type="inferred from homology"/>